<dbReference type="SUPFAM" id="SSF90112">
    <property type="entry name" value="Neurotransmitter-gated ion-channel transmembrane pore"/>
    <property type="match status" value="1"/>
</dbReference>
<proteinExistence type="predicted"/>
<feature type="transmembrane region" description="Helical" evidence="5">
    <location>
        <begin position="262"/>
        <end position="287"/>
    </location>
</feature>
<evidence type="ECO:0000256" key="5">
    <source>
        <dbReference type="SAM" id="Phobius"/>
    </source>
</evidence>
<accession>A0AA89BVL1</accession>
<evidence type="ECO:0000256" key="3">
    <source>
        <dbReference type="ARBA" id="ARBA00022989"/>
    </source>
</evidence>
<evidence type="ECO:0000256" key="1">
    <source>
        <dbReference type="ARBA" id="ARBA00004141"/>
    </source>
</evidence>
<dbReference type="InterPro" id="IPR038050">
    <property type="entry name" value="Neuro_actylchol_rec"/>
</dbReference>
<dbReference type="SUPFAM" id="SSF63712">
    <property type="entry name" value="Nicotinic receptor ligand binding domain-like"/>
    <property type="match status" value="1"/>
</dbReference>
<keyword evidence="2 5" id="KW-0812">Transmembrane</keyword>
<feature type="transmembrane region" description="Helical" evidence="5">
    <location>
        <begin position="293"/>
        <end position="310"/>
    </location>
</feature>
<dbReference type="Pfam" id="PF02932">
    <property type="entry name" value="Neur_chan_memb"/>
    <property type="match status" value="1"/>
</dbReference>
<dbReference type="AlphaFoldDB" id="A0AA89BVL1"/>
<keyword evidence="9" id="KW-1185">Reference proteome</keyword>
<dbReference type="InterPro" id="IPR036734">
    <property type="entry name" value="Neur_chan_lig-bd_sf"/>
</dbReference>
<keyword evidence="3 5" id="KW-1133">Transmembrane helix</keyword>
<dbReference type="Gene3D" id="2.70.170.10">
    <property type="entry name" value="Neurotransmitter-gated ion-channel ligand-binding domain"/>
    <property type="match status" value="1"/>
</dbReference>
<evidence type="ECO:0000256" key="2">
    <source>
        <dbReference type="ARBA" id="ARBA00022692"/>
    </source>
</evidence>
<dbReference type="EMBL" id="VSWD01000010">
    <property type="protein sequence ID" value="KAK3089068.1"/>
    <property type="molecule type" value="Genomic_DNA"/>
</dbReference>
<organism evidence="8 9">
    <name type="scientific">Pinctada imbricata</name>
    <name type="common">Atlantic pearl-oyster</name>
    <name type="synonym">Pinctada martensii</name>
    <dbReference type="NCBI Taxonomy" id="66713"/>
    <lineage>
        <taxon>Eukaryota</taxon>
        <taxon>Metazoa</taxon>
        <taxon>Spiralia</taxon>
        <taxon>Lophotrochozoa</taxon>
        <taxon>Mollusca</taxon>
        <taxon>Bivalvia</taxon>
        <taxon>Autobranchia</taxon>
        <taxon>Pteriomorphia</taxon>
        <taxon>Pterioida</taxon>
        <taxon>Pterioidea</taxon>
        <taxon>Pteriidae</taxon>
        <taxon>Pinctada</taxon>
    </lineage>
</organism>
<dbReference type="InterPro" id="IPR006029">
    <property type="entry name" value="Neurotrans-gated_channel_TM"/>
</dbReference>
<comment type="caution">
    <text evidence="8">The sequence shown here is derived from an EMBL/GenBank/DDBJ whole genome shotgun (WGS) entry which is preliminary data.</text>
</comment>
<dbReference type="Proteomes" id="UP001186944">
    <property type="component" value="Unassembled WGS sequence"/>
</dbReference>
<evidence type="ECO:0000259" key="6">
    <source>
        <dbReference type="Pfam" id="PF02931"/>
    </source>
</evidence>
<evidence type="ECO:0000259" key="7">
    <source>
        <dbReference type="Pfam" id="PF02932"/>
    </source>
</evidence>
<dbReference type="InterPro" id="IPR006201">
    <property type="entry name" value="Neur_channel"/>
</dbReference>
<keyword evidence="4 5" id="KW-0472">Membrane</keyword>
<dbReference type="CDD" id="cd18989">
    <property type="entry name" value="LGIC_ECD_cation"/>
    <property type="match status" value="1"/>
</dbReference>
<dbReference type="Pfam" id="PF02931">
    <property type="entry name" value="Neur_chan_LBD"/>
    <property type="match status" value="1"/>
</dbReference>
<evidence type="ECO:0000313" key="8">
    <source>
        <dbReference type="EMBL" id="KAK3089068.1"/>
    </source>
</evidence>
<dbReference type="InterPro" id="IPR006202">
    <property type="entry name" value="Neur_chan_lig-bd"/>
</dbReference>
<protein>
    <submittedName>
        <fullName evidence="8">Uncharacterized protein</fullName>
    </submittedName>
</protein>
<dbReference type="CDD" id="cd19051">
    <property type="entry name" value="LGIC_TM_cation"/>
    <property type="match status" value="1"/>
</dbReference>
<dbReference type="GO" id="GO:0005230">
    <property type="term" value="F:extracellular ligand-gated monoatomic ion channel activity"/>
    <property type="evidence" value="ECO:0007669"/>
    <property type="project" value="InterPro"/>
</dbReference>
<feature type="domain" description="Neurotransmitter-gated ion-channel ligand-binding" evidence="6">
    <location>
        <begin position="60"/>
        <end position="220"/>
    </location>
</feature>
<name>A0AA89BVL1_PINIB</name>
<reference evidence="8" key="1">
    <citation type="submission" date="2019-08" db="EMBL/GenBank/DDBJ databases">
        <title>The improved chromosome-level genome for the pearl oyster Pinctada fucata martensii using PacBio sequencing and Hi-C.</title>
        <authorList>
            <person name="Zheng Z."/>
        </authorList>
    </citation>
    <scope>NUCLEOTIDE SEQUENCE</scope>
    <source>
        <strain evidence="8">ZZ-2019</strain>
        <tissue evidence="8">Adductor muscle</tissue>
    </source>
</reference>
<dbReference type="InterPro" id="IPR036719">
    <property type="entry name" value="Neuro-gated_channel_TM_sf"/>
</dbReference>
<dbReference type="Gene3D" id="1.20.58.390">
    <property type="entry name" value="Neurotransmitter-gated ion-channel transmembrane domain"/>
    <property type="match status" value="1"/>
</dbReference>
<comment type="subcellular location">
    <subcellularLocation>
        <location evidence="1">Membrane</location>
        <topology evidence="1">Multi-pass membrane protein</topology>
    </subcellularLocation>
</comment>
<evidence type="ECO:0000313" key="9">
    <source>
        <dbReference type="Proteomes" id="UP001186944"/>
    </source>
</evidence>
<dbReference type="PANTHER" id="PTHR18945">
    <property type="entry name" value="NEUROTRANSMITTER GATED ION CHANNEL"/>
    <property type="match status" value="1"/>
</dbReference>
<feature type="transmembrane region" description="Helical" evidence="5">
    <location>
        <begin position="397"/>
        <end position="424"/>
    </location>
</feature>
<dbReference type="GO" id="GO:0016020">
    <property type="term" value="C:membrane"/>
    <property type="evidence" value="ECO:0007669"/>
    <property type="project" value="UniProtKB-SubCell"/>
</dbReference>
<feature type="domain" description="Neurotransmitter-gated ion-channel transmembrane" evidence="7">
    <location>
        <begin position="269"/>
        <end position="344"/>
    </location>
</feature>
<dbReference type="GO" id="GO:0004888">
    <property type="term" value="F:transmembrane signaling receptor activity"/>
    <property type="evidence" value="ECO:0007669"/>
    <property type="project" value="InterPro"/>
</dbReference>
<feature type="transmembrane region" description="Helical" evidence="5">
    <location>
        <begin position="322"/>
        <end position="345"/>
    </location>
</feature>
<gene>
    <name evidence="8" type="ORF">FSP39_000544</name>
</gene>
<evidence type="ECO:0000256" key="4">
    <source>
        <dbReference type="ARBA" id="ARBA00023136"/>
    </source>
</evidence>
<sequence length="425" mass="48392">MALTEFVHRAFNNSSMPYCHIMRSGATEPNRGIKMIWFLFVISSQVVFFSSGSSFEDMKALVEYLEGNNTKNIRPRYNQSNPLDVYVQVRLYSIVDFDVSKGRLTLALSFLFKWLDELKSWNRTKFGGISRVRLPAEFVFIPDMTLYISLSERNKLIGNDVTKENVEINHSGDVYVVVNGVFEILCEPDIKMFPFDRHTCPLEIPANRPHTEVSLNTNSAVLDEVLQKNSRWFFESSTYQINETVGRYHILRYNITFHRYSFFLSLNLVVPVCILTIVNPLVFLLPLNSGEKVSFSITILLSFVVFVSSVSDKLPEVSEPVCMFNTFIIAQLVYSSLITFTVIVLSRSEGDTDIHLKFMDCNCCGDKTRVGWIKDENEISEKMQIAPTRSDTMKKCSLGSCTIACFVGFLLFAVVEIIVMVGLVV</sequence>